<evidence type="ECO:0000256" key="1">
    <source>
        <dbReference type="ARBA" id="ARBA00022630"/>
    </source>
</evidence>
<organism evidence="6 7">
    <name type="scientific">Cellulomonas aerilata</name>
    <dbReference type="NCBI Taxonomy" id="515326"/>
    <lineage>
        <taxon>Bacteria</taxon>
        <taxon>Bacillati</taxon>
        <taxon>Actinomycetota</taxon>
        <taxon>Actinomycetes</taxon>
        <taxon>Micrococcales</taxon>
        <taxon>Cellulomonadaceae</taxon>
        <taxon>Cellulomonas</taxon>
    </lineage>
</organism>
<gene>
    <name evidence="6" type="ORF">CAE01nite_31650</name>
</gene>
<dbReference type="EMBL" id="BJYY01000019">
    <property type="protein sequence ID" value="GEO35440.1"/>
    <property type="molecule type" value="Genomic_DNA"/>
</dbReference>
<sequence length="220" mass="24203">MEFTDVVRRRRMVRRYSPEPVDPAVVDRMLGNAVHAPSAGFSQGWGFLVLDSRADVDRFWDATTPDELGSPLAGWLRGMRTAPVVVVPFSSEALYRRRYAEPDKTTGARTPDEDQWPVPYWHVDAGMAALLILQTAVDEGLGACFFGVPASRTDRLRTEFGVPGHYTPVGAITVGHRAPDERPSGSSVTRRRRPVEEVVHRGAWQGADASVPPTGPLTRA</sequence>
<protein>
    <recommendedName>
        <fullName evidence="5">Nitroreductase domain-containing protein</fullName>
    </recommendedName>
</protein>
<feature type="region of interest" description="Disordered" evidence="4">
    <location>
        <begin position="176"/>
        <end position="220"/>
    </location>
</feature>
<dbReference type="PANTHER" id="PTHR23026:SF90">
    <property type="entry name" value="IODOTYROSINE DEIODINASE 1"/>
    <property type="match status" value="1"/>
</dbReference>
<dbReference type="RefSeq" id="WP_146906478.1">
    <property type="nucleotide sequence ID" value="NZ_BAAARM010000005.1"/>
</dbReference>
<name>A0A512DGX5_9CELL</name>
<evidence type="ECO:0000313" key="6">
    <source>
        <dbReference type="EMBL" id="GEO35440.1"/>
    </source>
</evidence>
<dbReference type="CDD" id="cd02062">
    <property type="entry name" value="Nitro_FMN_reductase"/>
    <property type="match status" value="1"/>
</dbReference>
<evidence type="ECO:0000313" key="7">
    <source>
        <dbReference type="Proteomes" id="UP000321181"/>
    </source>
</evidence>
<keyword evidence="7" id="KW-1185">Reference proteome</keyword>
<evidence type="ECO:0000256" key="2">
    <source>
        <dbReference type="ARBA" id="ARBA00022643"/>
    </source>
</evidence>
<dbReference type="InterPro" id="IPR050627">
    <property type="entry name" value="Nitroreductase/BluB"/>
</dbReference>
<keyword evidence="2" id="KW-0288">FMN</keyword>
<dbReference type="InterPro" id="IPR029479">
    <property type="entry name" value="Nitroreductase"/>
</dbReference>
<feature type="domain" description="Nitroreductase" evidence="5">
    <location>
        <begin position="7"/>
        <end position="176"/>
    </location>
</feature>
<dbReference type="AlphaFoldDB" id="A0A512DGX5"/>
<proteinExistence type="predicted"/>
<reference evidence="6 7" key="1">
    <citation type="submission" date="2019-07" db="EMBL/GenBank/DDBJ databases">
        <title>Whole genome shotgun sequence of Cellulomonas aerilata NBRC 106308.</title>
        <authorList>
            <person name="Hosoyama A."/>
            <person name="Uohara A."/>
            <person name="Ohji S."/>
            <person name="Ichikawa N."/>
        </authorList>
    </citation>
    <scope>NUCLEOTIDE SEQUENCE [LARGE SCALE GENOMIC DNA]</scope>
    <source>
        <strain evidence="6 7">NBRC 106308</strain>
    </source>
</reference>
<accession>A0A512DGX5</accession>
<dbReference type="SUPFAM" id="SSF55469">
    <property type="entry name" value="FMN-dependent nitroreductase-like"/>
    <property type="match status" value="1"/>
</dbReference>
<dbReference type="Pfam" id="PF00881">
    <property type="entry name" value="Nitroreductase"/>
    <property type="match status" value="1"/>
</dbReference>
<keyword evidence="1" id="KW-0285">Flavoprotein</keyword>
<evidence type="ECO:0000256" key="3">
    <source>
        <dbReference type="ARBA" id="ARBA00023002"/>
    </source>
</evidence>
<evidence type="ECO:0000256" key="4">
    <source>
        <dbReference type="SAM" id="MobiDB-lite"/>
    </source>
</evidence>
<comment type="caution">
    <text evidence="6">The sequence shown here is derived from an EMBL/GenBank/DDBJ whole genome shotgun (WGS) entry which is preliminary data.</text>
</comment>
<dbReference type="PANTHER" id="PTHR23026">
    <property type="entry name" value="NADPH NITROREDUCTASE"/>
    <property type="match status" value="1"/>
</dbReference>
<dbReference type="Gene3D" id="3.40.109.10">
    <property type="entry name" value="NADH Oxidase"/>
    <property type="match status" value="1"/>
</dbReference>
<dbReference type="InterPro" id="IPR000415">
    <property type="entry name" value="Nitroreductase-like"/>
</dbReference>
<keyword evidence="3" id="KW-0560">Oxidoreductase</keyword>
<dbReference type="GO" id="GO:0016491">
    <property type="term" value="F:oxidoreductase activity"/>
    <property type="evidence" value="ECO:0007669"/>
    <property type="project" value="UniProtKB-KW"/>
</dbReference>
<dbReference type="OrthoDB" id="3358989at2"/>
<dbReference type="Proteomes" id="UP000321181">
    <property type="component" value="Unassembled WGS sequence"/>
</dbReference>
<evidence type="ECO:0000259" key="5">
    <source>
        <dbReference type="Pfam" id="PF00881"/>
    </source>
</evidence>